<reference evidence="3 4" key="1">
    <citation type="submission" date="2024-03" db="EMBL/GenBank/DDBJ databases">
        <title>Genome-scale model development and genomic sequencing of the oleaginous clade Lipomyces.</title>
        <authorList>
            <consortium name="Lawrence Berkeley National Laboratory"/>
            <person name="Czajka J.J."/>
            <person name="Han Y."/>
            <person name="Kim J."/>
            <person name="Mondo S.J."/>
            <person name="Hofstad B.A."/>
            <person name="Robles A."/>
            <person name="Haridas S."/>
            <person name="Riley R."/>
            <person name="LaButti K."/>
            <person name="Pangilinan J."/>
            <person name="Andreopoulos W."/>
            <person name="Lipzen A."/>
            <person name="Yan J."/>
            <person name="Wang M."/>
            <person name="Ng V."/>
            <person name="Grigoriev I.V."/>
            <person name="Spatafora J.W."/>
            <person name="Magnuson J.K."/>
            <person name="Baker S.E."/>
            <person name="Pomraning K.R."/>
        </authorList>
    </citation>
    <scope>NUCLEOTIDE SEQUENCE [LARGE SCALE GENOMIC DNA]</scope>
    <source>
        <strain evidence="3 4">Phaff 52-87</strain>
    </source>
</reference>
<accession>A0ABR1F7E2</accession>
<protein>
    <submittedName>
        <fullName evidence="3">Domain of Kin17 curved DNA-binding protein-domain-containing protein</fullName>
    </submittedName>
</protein>
<dbReference type="PROSITE" id="PS00028">
    <property type="entry name" value="ZINC_FINGER_C2H2_1"/>
    <property type="match status" value="1"/>
</dbReference>
<keyword evidence="4" id="KW-1185">Reference proteome</keyword>
<evidence type="ECO:0000313" key="4">
    <source>
        <dbReference type="Proteomes" id="UP001498771"/>
    </source>
</evidence>
<dbReference type="EMBL" id="JBBJBU010000004">
    <property type="protein sequence ID" value="KAK7205766.1"/>
    <property type="molecule type" value="Genomic_DNA"/>
</dbReference>
<keyword evidence="3" id="KW-0238">DNA-binding</keyword>
<dbReference type="RefSeq" id="XP_064768799.1">
    <property type="nucleotide sequence ID" value="XM_064910810.1"/>
</dbReference>
<dbReference type="InterPro" id="IPR038254">
    <property type="entry name" value="KIN17_WH-like_sf"/>
</dbReference>
<dbReference type="Pfam" id="PF25095">
    <property type="entry name" value="C2H2-zf_KIN17"/>
    <property type="match status" value="1"/>
</dbReference>
<dbReference type="SUPFAM" id="SSF57667">
    <property type="entry name" value="beta-beta-alpha zinc fingers"/>
    <property type="match status" value="1"/>
</dbReference>
<dbReference type="PANTHER" id="PTHR12805">
    <property type="entry name" value="KIN17 KIN, ANTIGENIC DETERMINANT OF RECA PROTEIN HOMOLOG"/>
    <property type="match status" value="1"/>
</dbReference>
<comment type="caution">
    <text evidence="3">The sequence shown here is derived from an EMBL/GenBank/DDBJ whole genome shotgun (WGS) entry which is preliminary data.</text>
</comment>
<dbReference type="Pfam" id="PF10357">
    <property type="entry name" value="WH_KIN17"/>
    <property type="match status" value="1"/>
</dbReference>
<dbReference type="Proteomes" id="UP001498771">
    <property type="component" value="Unassembled WGS sequence"/>
</dbReference>
<feature type="compositionally biased region" description="Basic and acidic residues" evidence="1">
    <location>
        <begin position="183"/>
        <end position="195"/>
    </location>
</feature>
<dbReference type="Gene3D" id="1.10.10.2030">
    <property type="entry name" value="DNA/RNA-binding protein Kin17, conserved domain"/>
    <property type="match status" value="1"/>
</dbReference>
<evidence type="ECO:0000313" key="3">
    <source>
        <dbReference type="EMBL" id="KAK7205766.1"/>
    </source>
</evidence>
<dbReference type="InterPro" id="IPR036236">
    <property type="entry name" value="Znf_C2H2_sf"/>
</dbReference>
<proteinExistence type="predicted"/>
<dbReference type="PANTHER" id="PTHR12805:SF0">
    <property type="entry name" value="DNA_RNA-BINDING PROTEIN KIN17"/>
    <property type="match status" value="1"/>
</dbReference>
<dbReference type="SMART" id="SM01253">
    <property type="entry name" value="Kin17_mid"/>
    <property type="match status" value="1"/>
</dbReference>
<feature type="compositionally biased region" description="Basic and acidic residues" evidence="1">
    <location>
        <begin position="204"/>
        <end position="219"/>
    </location>
</feature>
<evidence type="ECO:0000259" key="2">
    <source>
        <dbReference type="PROSITE" id="PS00028"/>
    </source>
</evidence>
<evidence type="ECO:0000256" key="1">
    <source>
        <dbReference type="SAM" id="MobiDB-lite"/>
    </source>
</evidence>
<feature type="domain" description="C2H2-type" evidence="2">
    <location>
        <begin position="28"/>
        <end position="50"/>
    </location>
</feature>
<dbReference type="InterPro" id="IPR056767">
    <property type="entry name" value="C2H2-Znf_KIN17"/>
</dbReference>
<dbReference type="InterPro" id="IPR019447">
    <property type="entry name" value="DNA/RNA-bd_Kin17_WH-like_dom"/>
</dbReference>
<dbReference type="InterPro" id="IPR013087">
    <property type="entry name" value="Znf_C2H2_type"/>
</dbReference>
<feature type="region of interest" description="Disordered" evidence="1">
    <location>
        <begin position="183"/>
        <end position="254"/>
    </location>
</feature>
<dbReference type="InterPro" id="IPR037321">
    <property type="entry name" value="KIN17-like"/>
</dbReference>
<dbReference type="GO" id="GO:0003677">
    <property type="term" value="F:DNA binding"/>
    <property type="evidence" value="ECO:0007669"/>
    <property type="project" value="UniProtKB-KW"/>
</dbReference>
<dbReference type="GeneID" id="90036322"/>
<gene>
    <name evidence="3" type="ORF">BZA70DRAFT_256603</name>
</gene>
<name>A0ABR1F7E2_9ASCO</name>
<sequence>MGRAEVGTPKYIANKMKSKGLQRLRWYCQVCEKQCRDENGFRCHTQSEAHVRQMIIIGENPQKKISEFTQQFVRDFIALLRSSHGEKKINANKFYQEYIADRNHVHMNATRFVSLSEFVKYLENEGVCKVEVDEKSREGGFTIAYIDNSPEAIKRREIAQKRERSGDDDLERERRFLAEQIKRAQEEQEKKKESESNSNSGSEEVNKQATKELQREGEQPIKIGFSLGGGKASGLAKRAPAVPLNRPKKLLKMK</sequence>
<organism evidence="3 4">
    <name type="scientific">Myxozyma melibiosi</name>
    <dbReference type="NCBI Taxonomy" id="54550"/>
    <lineage>
        <taxon>Eukaryota</taxon>
        <taxon>Fungi</taxon>
        <taxon>Dikarya</taxon>
        <taxon>Ascomycota</taxon>
        <taxon>Saccharomycotina</taxon>
        <taxon>Lipomycetes</taxon>
        <taxon>Lipomycetales</taxon>
        <taxon>Lipomycetaceae</taxon>
        <taxon>Myxozyma</taxon>
    </lineage>
</organism>